<comment type="caution">
    <text evidence="2">The sequence shown here is derived from an EMBL/GenBank/DDBJ whole genome shotgun (WGS) entry which is preliminary data.</text>
</comment>
<accession>F7VDI1</accession>
<sequence length="71" mass="7740">MMYRYFSRMPAWKALGVVCLWMAVSVAAEAQTISPEFTRTIRHNPDGSVTLGMGDKAGIVQGMHAGDPRAV</sequence>
<gene>
    <name evidence="2" type="ORF">ATPR_1430</name>
</gene>
<keyword evidence="1" id="KW-0732">Signal</keyword>
<name>F7VDI1_9PROT</name>
<dbReference type="AlphaFoldDB" id="F7VDI1"/>
<evidence type="ECO:0000256" key="1">
    <source>
        <dbReference type="SAM" id="SignalP"/>
    </source>
</evidence>
<evidence type="ECO:0000313" key="3">
    <source>
        <dbReference type="Proteomes" id="UP000004319"/>
    </source>
</evidence>
<feature type="signal peptide" evidence="1">
    <location>
        <begin position="1"/>
        <end position="30"/>
    </location>
</feature>
<feature type="chain" id="PRO_5003364026" evidence="1">
    <location>
        <begin position="31"/>
        <end position="71"/>
    </location>
</feature>
<organism evidence="2 3">
    <name type="scientific">Acetobacter tropicalis NBRC 101654</name>
    <dbReference type="NCBI Taxonomy" id="749388"/>
    <lineage>
        <taxon>Bacteria</taxon>
        <taxon>Pseudomonadati</taxon>
        <taxon>Pseudomonadota</taxon>
        <taxon>Alphaproteobacteria</taxon>
        <taxon>Acetobacterales</taxon>
        <taxon>Acetobacteraceae</taxon>
        <taxon>Acetobacter</taxon>
    </lineage>
</organism>
<proteinExistence type="predicted"/>
<evidence type="ECO:0000313" key="2">
    <source>
        <dbReference type="EMBL" id="GAA08426.1"/>
    </source>
</evidence>
<dbReference type="Proteomes" id="UP000004319">
    <property type="component" value="Unassembled WGS sequence"/>
</dbReference>
<protein>
    <submittedName>
        <fullName evidence="2">Uncharacterized protein</fullName>
    </submittedName>
</protein>
<reference evidence="2 3" key="1">
    <citation type="journal article" date="2011" name="Biochem. Biophys. Res. Commun.">
        <title>Increased number of Arginine-based salt bridges contributes to the thermotolerance of thermotolerant acetic acid bacteria, Acetobacter tropicalis SKU1100.</title>
        <authorList>
            <person name="Matsutani M."/>
            <person name="Hirakawa H."/>
            <person name="Nishikura M."/>
            <person name="Soemphol W."/>
            <person name="Ali I.A.I."/>
            <person name="Yakushi T."/>
            <person name="Matsushita K."/>
        </authorList>
    </citation>
    <scope>NUCLEOTIDE SEQUENCE [LARGE SCALE GENOMIC DNA]</scope>
    <source>
        <strain evidence="2 3">NBRC 101654</strain>
    </source>
</reference>
<dbReference type="EMBL" id="BABS01000034">
    <property type="protein sequence ID" value="GAA08426.1"/>
    <property type="molecule type" value="Genomic_DNA"/>
</dbReference>